<evidence type="ECO:0000313" key="6">
    <source>
        <dbReference type="Proteomes" id="UP001589797"/>
    </source>
</evidence>
<protein>
    <submittedName>
        <fullName evidence="5">Carbohydrate kinase</fullName>
        <ecNumber evidence="5">2.7.1.-</ecNumber>
    </submittedName>
</protein>
<name>A0ABV6FP97_9BACT</name>
<evidence type="ECO:0000256" key="2">
    <source>
        <dbReference type="ARBA" id="ARBA00022679"/>
    </source>
</evidence>
<dbReference type="Pfam" id="PF00294">
    <property type="entry name" value="PfkB"/>
    <property type="match status" value="1"/>
</dbReference>
<dbReference type="EC" id="2.7.1.-" evidence="5"/>
<dbReference type="InterPro" id="IPR050306">
    <property type="entry name" value="PfkB_Carbo_kinase"/>
</dbReference>
<gene>
    <name evidence="5" type="ORF">ACFFIP_03140</name>
</gene>
<sequence length="296" mass="33115">MSKKVICFGEMLWDVFPDGEVAGGAPMNVAFNLQQLGLDVTMISRVGKDDHGQKLLDFVKEYGLPLTTIQVDETQLTGKVIVDQSDRENIKYDILVPAAWDFISLTPENQELVAKADALVFGSLAVRNEASWQTLYHLVHQPLLTVFDINMRAPFIDFHKIESLLGYTDILKINEDELEILADFFDLKKTGDIAMQLCEFLMEEYPIETICITLGSKGAMMYQDSKITRHSGYSVQVQDTVGAGDAFLSGFVKMYLEGKKPHEILDFASKLGAYLVSQKGGTPRYSLEEVNKIVLV</sequence>
<comment type="caution">
    <text evidence="5">The sequence shown here is derived from an EMBL/GenBank/DDBJ whole genome shotgun (WGS) entry which is preliminary data.</text>
</comment>
<keyword evidence="3 5" id="KW-0418">Kinase</keyword>
<dbReference type="SUPFAM" id="SSF53613">
    <property type="entry name" value="Ribokinase-like"/>
    <property type="match status" value="1"/>
</dbReference>
<reference evidence="5 6" key="1">
    <citation type="submission" date="2024-09" db="EMBL/GenBank/DDBJ databases">
        <authorList>
            <person name="Sun Q."/>
            <person name="Mori K."/>
        </authorList>
    </citation>
    <scope>NUCLEOTIDE SEQUENCE [LARGE SCALE GENOMIC DNA]</scope>
    <source>
        <strain evidence="5 6">CCM 7650</strain>
    </source>
</reference>
<dbReference type="Gene3D" id="3.40.1190.20">
    <property type="match status" value="1"/>
</dbReference>
<dbReference type="Proteomes" id="UP001589797">
    <property type="component" value="Unassembled WGS sequence"/>
</dbReference>
<keyword evidence="6" id="KW-1185">Reference proteome</keyword>
<evidence type="ECO:0000256" key="1">
    <source>
        <dbReference type="ARBA" id="ARBA00010688"/>
    </source>
</evidence>
<dbReference type="PANTHER" id="PTHR43085:SF57">
    <property type="entry name" value="CARBOHYDRATE KINASE PFKB DOMAIN-CONTAINING PROTEIN"/>
    <property type="match status" value="1"/>
</dbReference>
<keyword evidence="2 5" id="KW-0808">Transferase</keyword>
<dbReference type="InterPro" id="IPR011611">
    <property type="entry name" value="PfkB_dom"/>
</dbReference>
<feature type="domain" description="Carbohydrate kinase PfkB" evidence="4">
    <location>
        <begin position="20"/>
        <end position="282"/>
    </location>
</feature>
<evidence type="ECO:0000256" key="3">
    <source>
        <dbReference type="ARBA" id="ARBA00022777"/>
    </source>
</evidence>
<dbReference type="RefSeq" id="WP_382386107.1">
    <property type="nucleotide sequence ID" value="NZ_JBHLWI010000006.1"/>
</dbReference>
<dbReference type="PANTHER" id="PTHR43085">
    <property type="entry name" value="HEXOKINASE FAMILY MEMBER"/>
    <property type="match status" value="1"/>
</dbReference>
<dbReference type="CDD" id="cd01167">
    <property type="entry name" value="bac_FRK"/>
    <property type="match status" value="1"/>
</dbReference>
<dbReference type="GO" id="GO:0016301">
    <property type="term" value="F:kinase activity"/>
    <property type="evidence" value="ECO:0007669"/>
    <property type="project" value="UniProtKB-KW"/>
</dbReference>
<dbReference type="InterPro" id="IPR029056">
    <property type="entry name" value="Ribokinase-like"/>
</dbReference>
<proteinExistence type="inferred from homology"/>
<dbReference type="EMBL" id="JBHLWI010000006">
    <property type="protein sequence ID" value="MFC0261662.1"/>
    <property type="molecule type" value="Genomic_DNA"/>
</dbReference>
<organism evidence="5 6">
    <name type="scientific">Fontibacter flavus</name>
    <dbReference type="NCBI Taxonomy" id="654838"/>
    <lineage>
        <taxon>Bacteria</taxon>
        <taxon>Pseudomonadati</taxon>
        <taxon>Bacteroidota</taxon>
        <taxon>Cytophagia</taxon>
        <taxon>Cytophagales</taxon>
        <taxon>Cyclobacteriaceae</taxon>
        <taxon>Fontibacter</taxon>
    </lineage>
</organism>
<evidence type="ECO:0000259" key="4">
    <source>
        <dbReference type="Pfam" id="PF00294"/>
    </source>
</evidence>
<dbReference type="InterPro" id="IPR002173">
    <property type="entry name" value="Carboh/pur_kinase_PfkB_CS"/>
</dbReference>
<dbReference type="PROSITE" id="PS00584">
    <property type="entry name" value="PFKB_KINASES_2"/>
    <property type="match status" value="1"/>
</dbReference>
<dbReference type="PROSITE" id="PS00583">
    <property type="entry name" value="PFKB_KINASES_1"/>
    <property type="match status" value="1"/>
</dbReference>
<accession>A0ABV6FP97</accession>
<evidence type="ECO:0000313" key="5">
    <source>
        <dbReference type="EMBL" id="MFC0261662.1"/>
    </source>
</evidence>
<comment type="similarity">
    <text evidence="1">Belongs to the carbohydrate kinase PfkB family.</text>
</comment>